<evidence type="ECO:0000256" key="2">
    <source>
        <dbReference type="ARBA" id="ARBA00022692"/>
    </source>
</evidence>
<dbReference type="EMBL" id="CAEZXP010000001">
    <property type="protein sequence ID" value="CAB4685127.1"/>
    <property type="molecule type" value="Genomic_DNA"/>
</dbReference>
<feature type="transmembrane region" description="Helical" evidence="5">
    <location>
        <begin position="62"/>
        <end position="87"/>
    </location>
</feature>
<dbReference type="Pfam" id="PF07291">
    <property type="entry name" value="MauE"/>
    <property type="match status" value="1"/>
</dbReference>
<feature type="transmembrane region" description="Helical" evidence="5">
    <location>
        <begin position="38"/>
        <end position="56"/>
    </location>
</feature>
<evidence type="ECO:0000256" key="1">
    <source>
        <dbReference type="ARBA" id="ARBA00004141"/>
    </source>
</evidence>
<dbReference type="InterPro" id="IPR009908">
    <property type="entry name" value="Methylamine_util_MauE"/>
</dbReference>
<organism evidence="7">
    <name type="scientific">freshwater metagenome</name>
    <dbReference type="NCBI Taxonomy" id="449393"/>
    <lineage>
        <taxon>unclassified sequences</taxon>
        <taxon>metagenomes</taxon>
        <taxon>ecological metagenomes</taxon>
    </lineage>
</organism>
<reference evidence="7" key="1">
    <citation type="submission" date="2020-05" db="EMBL/GenBank/DDBJ databases">
        <authorList>
            <person name="Chiriac C."/>
            <person name="Salcher M."/>
            <person name="Ghai R."/>
            <person name="Kavagutti S V."/>
        </authorList>
    </citation>
    <scope>NUCLEOTIDE SEQUENCE</scope>
</reference>
<evidence type="ECO:0000259" key="6">
    <source>
        <dbReference type="Pfam" id="PF07291"/>
    </source>
</evidence>
<dbReference type="GO" id="GO:0016020">
    <property type="term" value="C:membrane"/>
    <property type="evidence" value="ECO:0007669"/>
    <property type="project" value="UniProtKB-SubCell"/>
</dbReference>
<comment type="subcellular location">
    <subcellularLocation>
        <location evidence="1">Membrane</location>
        <topology evidence="1">Multi-pass membrane protein</topology>
    </subcellularLocation>
</comment>
<sequence length="160" mass="17169">MLPVVGFGIRMVAAGVWLTAGLAKLADLGHFKEQVGKYDLLPHIVVAPFAYGLPFLETGIGLYLLVGLLIRGTALVSTALMVVFLIAQGQAWARGLQLDCGCFGSLAPQKASHVGLWTMLRDVALGLPGLVLVFAPARLWSLDARLFRLPDRFARSEPTA</sequence>
<proteinExistence type="predicted"/>
<evidence type="ECO:0000256" key="5">
    <source>
        <dbReference type="SAM" id="Phobius"/>
    </source>
</evidence>
<dbReference type="AlphaFoldDB" id="A0A6J6NFT2"/>
<feature type="transmembrane region" description="Helical" evidence="5">
    <location>
        <begin position="6"/>
        <end position="26"/>
    </location>
</feature>
<keyword evidence="2 5" id="KW-0812">Transmembrane</keyword>
<name>A0A6J6NFT2_9ZZZZ</name>
<evidence type="ECO:0000256" key="3">
    <source>
        <dbReference type="ARBA" id="ARBA00022989"/>
    </source>
</evidence>
<accession>A0A6J6NFT2</accession>
<keyword evidence="4 5" id="KW-0472">Membrane</keyword>
<protein>
    <submittedName>
        <fullName evidence="7">Unannotated protein</fullName>
    </submittedName>
</protein>
<gene>
    <name evidence="7" type="ORF">UFOPK2399_00231</name>
</gene>
<keyword evidence="3 5" id="KW-1133">Transmembrane helix</keyword>
<evidence type="ECO:0000256" key="4">
    <source>
        <dbReference type="ARBA" id="ARBA00023136"/>
    </source>
</evidence>
<dbReference type="GO" id="GO:0030416">
    <property type="term" value="P:methylamine metabolic process"/>
    <property type="evidence" value="ECO:0007669"/>
    <property type="project" value="InterPro"/>
</dbReference>
<feature type="domain" description="Methylamine utilisation protein MauE" evidence="6">
    <location>
        <begin position="6"/>
        <end position="133"/>
    </location>
</feature>
<evidence type="ECO:0000313" key="7">
    <source>
        <dbReference type="EMBL" id="CAB4685127.1"/>
    </source>
</evidence>